<gene>
    <name evidence="2" type="ORF">PVAP13_1KG519504</name>
</gene>
<evidence type="ECO:0000256" key="1">
    <source>
        <dbReference type="SAM" id="MobiDB-lite"/>
    </source>
</evidence>
<evidence type="ECO:0000313" key="2">
    <source>
        <dbReference type="EMBL" id="KAG2662265.1"/>
    </source>
</evidence>
<proteinExistence type="predicted"/>
<keyword evidence="3" id="KW-1185">Reference proteome</keyword>
<feature type="compositionally biased region" description="Polar residues" evidence="1">
    <location>
        <begin position="1"/>
        <end position="23"/>
    </location>
</feature>
<organism evidence="2 3">
    <name type="scientific">Panicum virgatum</name>
    <name type="common">Blackwell switchgrass</name>
    <dbReference type="NCBI Taxonomy" id="38727"/>
    <lineage>
        <taxon>Eukaryota</taxon>
        <taxon>Viridiplantae</taxon>
        <taxon>Streptophyta</taxon>
        <taxon>Embryophyta</taxon>
        <taxon>Tracheophyta</taxon>
        <taxon>Spermatophyta</taxon>
        <taxon>Magnoliopsida</taxon>
        <taxon>Liliopsida</taxon>
        <taxon>Poales</taxon>
        <taxon>Poaceae</taxon>
        <taxon>PACMAD clade</taxon>
        <taxon>Panicoideae</taxon>
        <taxon>Panicodae</taxon>
        <taxon>Paniceae</taxon>
        <taxon>Panicinae</taxon>
        <taxon>Panicum</taxon>
        <taxon>Panicum sect. Hiantes</taxon>
    </lineage>
</organism>
<feature type="compositionally biased region" description="Polar residues" evidence="1">
    <location>
        <begin position="51"/>
        <end position="67"/>
    </location>
</feature>
<sequence>MRYTSGKSQQQCRKISKRSSPNVPQKIKASEKFHAAKPLAAEGQRGEFLTEASTRPKSSPFASTTERITPYKPPHRPRPASSPVSFRPHPRPQICSAASDTPSPPSLRRAPRRSRATTTTTTAPPHPTLPRPGSA</sequence>
<dbReference type="AlphaFoldDB" id="A0A8T0XTA4"/>
<dbReference type="Proteomes" id="UP000823388">
    <property type="component" value="Chromosome 1K"/>
</dbReference>
<comment type="caution">
    <text evidence="2">The sequence shown here is derived from an EMBL/GenBank/DDBJ whole genome shotgun (WGS) entry which is preliminary data.</text>
</comment>
<protein>
    <submittedName>
        <fullName evidence="2">Uncharacterized protein</fullName>
    </submittedName>
</protein>
<feature type="region of interest" description="Disordered" evidence="1">
    <location>
        <begin position="1"/>
        <end position="135"/>
    </location>
</feature>
<dbReference type="EMBL" id="CM029037">
    <property type="protein sequence ID" value="KAG2662265.1"/>
    <property type="molecule type" value="Genomic_DNA"/>
</dbReference>
<evidence type="ECO:0000313" key="3">
    <source>
        <dbReference type="Proteomes" id="UP000823388"/>
    </source>
</evidence>
<name>A0A8T0XTA4_PANVG</name>
<accession>A0A8T0XTA4</accession>
<reference evidence="2" key="1">
    <citation type="submission" date="2020-05" db="EMBL/GenBank/DDBJ databases">
        <title>WGS assembly of Panicum virgatum.</title>
        <authorList>
            <person name="Lovell J.T."/>
            <person name="Jenkins J."/>
            <person name="Shu S."/>
            <person name="Juenger T.E."/>
            <person name="Schmutz J."/>
        </authorList>
    </citation>
    <scope>NUCLEOTIDE SEQUENCE</scope>
    <source>
        <strain evidence="2">AP13</strain>
    </source>
</reference>
<feature type="compositionally biased region" description="Pro residues" evidence="1">
    <location>
        <begin position="124"/>
        <end position="135"/>
    </location>
</feature>